<accession>A0A1H4DSQ8</accession>
<organism evidence="9 10">
    <name type="scientific">Desulfuromusa kysingii</name>
    <dbReference type="NCBI Taxonomy" id="37625"/>
    <lineage>
        <taxon>Bacteria</taxon>
        <taxon>Pseudomonadati</taxon>
        <taxon>Thermodesulfobacteriota</taxon>
        <taxon>Desulfuromonadia</taxon>
        <taxon>Desulfuromonadales</taxon>
        <taxon>Geopsychrobacteraceae</taxon>
        <taxon>Desulfuromusa</taxon>
    </lineage>
</organism>
<dbReference type="InterPro" id="IPR005115">
    <property type="entry name" value="Gly_transporter"/>
</dbReference>
<name>A0A1H4DSQ8_9BACT</name>
<dbReference type="AlphaFoldDB" id="A0A1H4DSQ8"/>
<dbReference type="PANTHER" id="PTHR30506:SF3">
    <property type="entry name" value="UPF0126 INNER MEMBRANE PROTEIN YADS-RELATED"/>
    <property type="match status" value="1"/>
</dbReference>
<evidence type="ECO:0000256" key="7">
    <source>
        <dbReference type="SAM" id="Phobius"/>
    </source>
</evidence>
<feature type="transmembrane region" description="Helical" evidence="7">
    <location>
        <begin position="150"/>
        <end position="168"/>
    </location>
</feature>
<evidence type="ECO:0000256" key="6">
    <source>
        <dbReference type="ARBA" id="ARBA00023136"/>
    </source>
</evidence>
<evidence type="ECO:0000256" key="2">
    <source>
        <dbReference type="ARBA" id="ARBA00008193"/>
    </source>
</evidence>
<keyword evidence="10" id="KW-1185">Reference proteome</keyword>
<dbReference type="RefSeq" id="WP_092350479.1">
    <property type="nucleotide sequence ID" value="NZ_FNQN01000011.1"/>
</dbReference>
<feature type="transmembrane region" description="Helical" evidence="7">
    <location>
        <begin position="174"/>
        <end position="193"/>
    </location>
</feature>
<sequence>MDFIIHLLDLIGTAVFAITGALAAGRKRMDVFGVVVLGCVTAIGGGTLRDLILGSRPVFWIEDTMYLAIPVATAIGTFVVARSRRLPEIVILYADAVGLAVFTAIGFQKGFQVTNMYSIAIVMGMSTGVAGGIIRDVLSGEVPLIFHREIYASASLCGGVLLALLTHLQQPSLFAVSASIMTTLAIRVAALHWNLTLPRFLLEEDRIKATRNEQNAPEDVI</sequence>
<dbReference type="STRING" id="37625.SAMN05660420_03098"/>
<feature type="transmembrane region" description="Helical" evidence="7">
    <location>
        <begin position="117"/>
        <end position="138"/>
    </location>
</feature>
<dbReference type="GO" id="GO:0005886">
    <property type="term" value="C:plasma membrane"/>
    <property type="evidence" value="ECO:0007669"/>
    <property type="project" value="UniProtKB-SubCell"/>
</dbReference>
<proteinExistence type="inferred from homology"/>
<evidence type="ECO:0000259" key="8">
    <source>
        <dbReference type="Pfam" id="PF03458"/>
    </source>
</evidence>
<dbReference type="Pfam" id="PF03458">
    <property type="entry name" value="Gly_transporter"/>
    <property type="match status" value="2"/>
</dbReference>
<evidence type="ECO:0000256" key="4">
    <source>
        <dbReference type="ARBA" id="ARBA00022692"/>
    </source>
</evidence>
<protein>
    <submittedName>
        <fullName evidence="9">Uncharacterized membrane protein YeiH</fullName>
    </submittedName>
</protein>
<dbReference type="OrthoDB" id="9791874at2"/>
<evidence type="ECO:0000256" key="5">
    <source>
        <dbReference type="ARBA" id="ARBA00022989"/>
    </source>
</evidence>
<gene>
    <name evidence="9" type="ORF">SAMN05660420_03098</name>
</gene>
<evidence type="ECO:0000256" key="1">
    <source>
        <dbReference type="ARBA" id="ARBA00004651"/>
    </source>
</evidence>
<evidence type="ECO:0000256" key="3">
    <source>
        <dbReference type="ARBA" id="ARBA00022475"/>
    </source>
</evidence>
<keyword evidence="3" id="KW-1003">Cell membrane</keyword>
<feature type="transmembrane region" description="Helical" evidence="7">
    <location>
        <begin position="90"/>
        <end position="111"/>
    </location>
</feature>
<feature type="domain" description="Glycine transporter" evidence="8">
    <location>
        <begin position="93"/>
        <end position="166"/>
    </location>
</feature>
<comment type="similarity">
    <text evidence="2">Belongs to the UPF0126 family.</text>
</comment>
<dbReference type="EMBL" id="FNQN01000011">
    <property type="protein sequence ID" value="SEA75784.1"/>
    <property type="molecule type" value="Genomic_DNA"/>
</dbReference>
<keyword evidence="6 7" id="KW-0472">Membrane</keyword>
<evidence type="ECO:0000313" key="10">
    <source>
        <dbReference type="Proteomes" id="UP000199409"/>
    </source>
</evidence>
<reference evidence="9 10" key="1">
    <citation type="submission" date="2016-10" db="EMBL/GenBank/DDBJ databases">
        <authorList>
            <person name="de Groot N.N."/>
        </authorList>
    </citation>
    <scope>NUCLEOTIDE SEQUENCE [LARGE SCALE GENOMIC DNA]</scope>
    <source>
        <strain evidence="9 10">DSM 7343</strain>
    </source>
</reference>
<evidence type="ECO:0000313" key="9">
    <source>
        <dbReference type="EMBL" id="SEA75784.1"/>
    </source>
</evidence>
<keyword evidence="5 7" id="KW-1133">Transmembrane helix</keyword>
<comment type="subcellular location">
    <subcellularLocation>
        <location evidence="1">Cell membrane</location>
        <topology evidence="1">Multi-pass membrane protein</topology>
    </subcellularLocation>
</comment>
<dbReference type="PANTHER" id="PTHR30506">
    <property type="entry name" value="INNER MEMBRANE PROTEIN"/>
    <property type="match status" value="1"/>
</dbReference>
<feature type="domain" description="Glycine transporter" evidence="8">
    <location>
        <begin position="7"/>
        <end position="81"/>
    </location>
</feature>
<dbReference type="Proteomes" id="UP000199409">
    <property type="component" value="Unassembled WGS sequence"/>
</dbReference>
<feature type="transmembrane region" description="Helical" evidence="7">
    <location>
        <begin position="31"/>
        <end position="52"/>
    </location>
</feature>
<feature type="transmembrane region" description="Helical" evidence="7">
    <location>
        <begin position="6"/>
        <end position="24"/>
    </location>
</feature>
<keyword evidence="4 7" id="KW-0812">Transmembrane</keyword>
<feature type="transmembrane region" description="Helical" evidence="7">
    <location>
        <begin position="64"/>
        <end position="81"/>
    </location>
</feature>